<dbReference type="InterPro" id="IPR028364">
    <property type="entry name" value="Ribosomal_uL1/biogenesis"/>
</dbReference>
<evidence type="ECO:0000256" key="1">
    <source>
        <dbReference type="ARBA" id="ARBA00004604"/>
    </source>
</evidence>
<keyword evidence="3" id="KW-0597">Phosphoprotein</keyword>
<dbReference type="Pfam" id="PF00687">
    <property type="entry name" value="Ribosomal_L1"/>
    <property type="match status" value="1"/>
</dbReference>
<evidence type="ECO:0000256" key="11">
    <source>
        <dbReference type="SAM" id="MobiDB-lite"/>
    </source>
</evidence>
<evidence type="ECO:0000256" key="10">
    <source>
        <dbReference type="ARBA" id="ARBA00070787"/>
    </source>
</evidence>
<reference evidence="12" key="1">
    <citation type="submission" date="2022-07" db="EMBL/GenBank/DDBJ databases">
        <title>Phylogenomic reconstructions and comparative analyses of Kickxellomycotina fungi.</title>
        <authorList>
            <person name="Reynolds N.K."/>
            <person name="Stajich J.E."/>
            <person name="Barry K."/>
            <person name="Grigoriev I.V."/>
            <person name="Crous P."/>
            <person name="Smith M.E."/>
        </authorList>
    </citation>
    <scope>NUCLEOTIDE SEQUENCE</scope>
    <source>
        <strain evidence="12">NBRC 100468</strain>
    </source>
</reference>
<keyword evidence="4" id="KW-0832">Ubl conjugation</keyword>
<dbReference type="OrthoDB" id="10251727at2759"/>
<proteinExistence type="inferred from homology"/>
<evidence type="ECO:0000256" key="5">
    <source>
        <dbReference type="ARBA" id="ARBA00022990"/>
    </source>
</evidence>
<keyword evidence="7" id="KW-0539">Nucleus</keyword>
<organism evidence="12 13">
    <name type="scientific">Mycoemilia scoparia</name>
    <dbReference type="NCBI Taxonomy" id="417184"/>
    <lineage>
        <taxon>Eukaryota</taxon>
        <taxon>Fungi</taxon>
        <taxon>Fungi incertae sedis</taxon>
        <taxon>Zoopagomycota</taxon>
        <taxon>Kickxellomycotina</taxon>
        <taxon>Kickxellomycetes</taxon>
        <taxon>Kickxellales</taxon>
        <taxon>Kickxellaceae</taxon>
        <taxon>Mycoemilia</taxon>
    </lineage>
</organism>
<evidence type="ECO:0000256" key="7">
    <source>
        <dbReference type="ARBA" id="ARBA00023242"/>
    </source>
</evidence>
<keyword evidence="2" id="KW-1017">Isopeptide bond</keyword>
<feature type="compositionally biased region" description="Basic residues" evidence="11">
    <location>
        <begin position="295"/>
        <end position="305"/>
    </location>
</feature>
<keyword evidence="6" id="KW-0175">Coiled coil</keyword>
<dbReference type="GO" id="GO:0003723">
    <property type="term" value="F:RNA binding"/>
    <property type="evidence" value="ECO:0007669"/>
    <property type="project" value="InterPro"/>
</dbReference>
<dbReference type="GO" id="GO:0005730">
    <property type="term" value="C:nucleolus"/>
    <property type="evidence" value="ECO:0007669"/>
    <property type="project" value="UniProtKB-SubCell"/>
</dbReference>
<keyword evidence="12" id="KW-0647">Proteasome</keyword>
<dbReference type="InterPro" id="IPR016095">
    <property type="entry name" value="Ribosomal_uL1_3-a/b-sand"/>
</dbReference>
<protein>
    <recommendedName>
        <fullName evidence="10">Ribosomal L1 domain-containing protein 1</fullName>
    </recommendedName>
</protein>
<evidence type="ECO:0000256" key="2">
    <source>
        <dbReference type="ARBA" id="ARBA00022499"/>
    </source>
</evidence>
<dbReference type="GO" id="GO:0000502">
    <property type="term" value="C:proteasome complex"/>
    <property type="evidence" value="ECO:0007669"/>
    <property type="project" value="UniProtKB-KW"/>
</dbReference>
<evidence type="ECO:0000256" key="4">
    <source>
        <dbReference type="ARBA" id="ARBA00022843"/>
    </source>
</evidence>
<dbReference type="Gene3D" id="3.40.50.790">
    <property type="match status" value="1"/>
</dbReference>
<feature type="compositionally biased region" description="Basic and acidic residues" evidence="11">
    <location>
        <begin position="250"/>
        <end position="262"/>
    </location>
</feature>
<comment type="similarity">
    <text evidence="9">Belongs to the universal ribosomal protein uL1 family. Highly divergent.</text>
</comment>
<evidence type="ECO:0000256" key="9">
    <source>
        <dbReference type="ARBA" id="ARBA00061550"/>
    </source>
</evidence>
<evidence type="ECO:0000313" key="12">
    <source>
        <dbReference type="EMBL" id="KAJ1915646.1"/>
    </source>
</evidence>
<dbReference type="CDD" id="cd00403">
    <property type="entry name" value="Ribosomal_L1"/>
    <property type="match status" value="1"/>
</dbReference>
<dbReference type="InterPro" id="IPR050257">
    <property type="entry name" value="eL8/uL1-like"/>
</dbReference>
<evidence type="ECO:0000256" key="3">
    <source>
        <dbReference type="ARBA" id="ARBA00022553"/>
    </source>
</evidence>
<accession>A0A9W8DN70</accession>
<evidence type="ECO:0000256" key="6">
    <source>
        <dbReference type="ARBA" id="ARBA00023054"/>
    </source>
</evidence>
<gene>
    <name evidence="12" type="primary">CIC1</name>
    <name evidence="12" type="ORF">H4219_004216</name>
</gene>
<comment type="caution">
    <text evidence="12">The sequence shown here is derived from an EMBL/GenBank/DDBJ whole genome shotgun (WGS) entry which is preliminary data.</text>
</comment>
<feature type="region of interest" description="Disordered" evidence="11">
    <location>
        <begin position="250"/>
        <end position="305"/>
    </location>
</feature>
<dbReference type="Proteomes" id="UP001150538">
    <property type="component" value="Unassembled WGS sequence"/>
</dbReference>
<dbReference type="AlphaFoldDB" id="A0A9W8DN70"/>
<keyword evidence="13" id="KW-1185">Reference proteome</keyword>
<comment type="function">
    <text evidence="8">Regulates cellular senescence through inhibition of PTEN translation. Acts as a pro-apoptotic regulator in response to DNA damage.</text>
</comment>
<evidence type="ECO:0000256" key="8">
    <source>
        <dbReference type="ARBA" id="ARBA00054167"/>
    </source>
</evidence>
<dbReference type="FunFam" id="3.40.50.790:FF:000004">
    <property type="entry name" value="Ribosomal L1 domain-containing 1-like 1"/>
    <property type="match status" value="1"/>
</dbReference>
<dbReference type="EMBL" id="JANBPU010000137">
    <property type="protein sequence ID" value="KAJ1915646.1"/>
    <property type="molecule type" value="Genomic_DNA"/>
</dbReference>
<dbReference type="Gene3D" id="3.30.190.20">
    <property type="match status" value="1"/>
</dbReference>
<name>A0A9W8DN70_9FUNG</name>
<dbReference type="SUPFAM" id="SSF56808">
    <property type="entry name" value="Ribosomal protein L1"/>
    <property type="match status" value="1"/>
</dbReference>
<evidence type="ECO:0000313" key="13">
    <source>
        <dbReference type="Proteomes" id="UP001150538"/>
    </source>
</evidence>
<comment type="subcellular location">
    <subcellularLocation>
        <location evidence="1">Nucleus</location>
        <location evidence="1">Nucleolus</location>
    </subcellularLocation>
</comment>
<sequence>MNLQVSKASKALLKYVEARREKKESNNLLEESDELVYIIITTKKFSEKTVHKPSRIPLRHPIFDTDTEVCLITKDPASTYKEKLEEANVGFVKEVVGISELRTKYKSYEAKRLLLTSYDLFLTDDRVVNFLPKLLGSKFFEKKKLPAMVNLTKPDIKKELEKALHSTYLNIPAGTCVSVKIGKTSQNYKDIAENIEHAISYIVDRIPRKWKNVQAIHIKTPESLSLPIYNSLPEAPPKIDINGPVNLKHEKAKSEEVKEPVVKKSISTPKGSNEKAKPKKATITKSVTGTPASAKRSRAKKSARV</sequence>
<dbReference type="PANTHER" id="PTHR23105">
    <property type="entry name" value="RIBOSOMAL PROTEIN L7AE FAMILY MEMBER"/>
    <property type="match status" value="1"/>
</dbReference>
<dbReference type="InterPro" id="IPR023674">
    <property type="entry name" value="Ribosomal_uL1-like"/>
</dbReference>
<keyword evidence="5" id="KW-0007">Acetylation</keyword>